<evidence type="ECO:0000256" key="3">
    <source>
        <dbReference type="ARBA" id="ARBA00022801"/>
    </source>
</evidence>
<evidence type="ECO:0000313" key="10">
    <source>
        <dbReference type="Proteomes" id="UP000308705"/>
    </source>
</evidence>
<feature type="transmembrane region" description="Helical" evidence="7">
    <location>
        <begin position="270"/>
        <end position="298"/>
    </location>
</feature>
<dbReference type="GO" id="GO:0004222">
    <property type="term" value="F:metalloendopeptidase activity"/>
    <property type="evidence" value="ECO:0007669"/>
    <property type="project" value="InterPro"/>
</dbReference>
<protein>
    <submittedName>
        <fullName evidence="9">M56 family metallopeptidase</fullName>
    </submittedName>
</protein>
<dbReference type="CDD" id="cd07326">
    <property type="entry name" value="M56_BlaR1_MecR1_like"/>
    <property type="match status" value="1"/>
</dbReference>
<proteinExistence type="inferred from homology"/>
<keyword evidence="3 6" id="KW-0378">Hydrolase</keyword>
<dbReference type="PANTHER" id="PTHR34978:SF3">
    <property type="entry name" value="SLR0241 PROTEIN"/>
    <property type="match status" value="1"/>
</dbReference>
<feature type="domain" description="Peptidase M48" evidence="8">
    <location>
        <begin position="121"/>
        <end position="198"/>
    </location>
</feature>
<evidence type="ECO:0000259" key="8">
    <source>
        <dbReference type="Pfam" id="PF01435"/>
    </source>
</evidence>
<feature type="transmembrane region" description="Helical" evidence="7">
    <location>
        <begin position="34"/>
        <end position="59"/>
    </location>
</feature>
<accession>A0A4U3MER6</accession>
<evidence type="ECO:0000256" key="6">
    <source>
        <dbReference type="RuleBase" id="RU003983"/>
    </source>
</evidence>
<dbReference type="OrthoDB" id="9785340at2"/>
<dbReference type="Pfam" id="PF01435">
    <property type="entry name" value="Peptidase_M48"/>
    <property type="match status" value="1"/>
</dbReference>
<dbReference type="PANTHER" id="PTHR34978">
    <property type="entry name" value="POSSIBLE SENSOR-TRANSDUCER PROTEIN BLAR"/>
    <property type="match status" value="1"/>
</dbReference>
<sequence>MTPWLLSALVALLPMSVAARLARAEWTWRHPKAALALWQAIALSAGLGAITAGLVAAVAPLDAVFPHGMHTFVRQLAWGHGLHGLGWLEFAALAWSAGVLVWLVAHTVRAAVVALTERRRQRLLVDVAAEHLPDFDVYVLPSARRLAYCVPGAGGRVVLSQGAIDSLSAAELQAVLKHERAHARGRHDLVLLPFVALAKAFAWLPFARTARQAVAVLLEMIADDHARDPIPLAHALVAMAAPAPAGGLGVADAGVVERVRRLLARGRQAVWWVSVLVYSSALLVLSGPVAVLVAPWLVWDCHPSADLLTCVPDSGT</sequence>
<dbReference type="Gene3D" id="3.30.2010.10">
    <property type="entry name" value="Metalloproteases ('zincins'), catalytic domain"/>
    <property type="match status" value="1"/>
</dbReference>
<keyword evidence="7" id="KW-0472">Membrane</keyword>
<keyword evidence="7" id="KW-1133">Transmembrane helix</keyword>
<gene>
    <name evidence="9" type="ORF">FDA94_22135</name>
</gene>
<keyword evidence="5 6" id="KW-0482">Metalloprotease</keyword>
<dbReference type="InterPro" id="IPR001915">
    <property type="entry name" value="Peptidase_M48"/>
</dbReference>
<evidence type="ECO:0000256" key="7">
    <source>
        <dbReference type="SAM" id="Phobius"/>
    </source>
</evidence>
<dbReference type="GO" id="GO:0006508">
    <property type="term" value="P:proteolysis"/>
    <property type="evidence" value="ECO:0007669"/>
    <property type="project" value="UniProtKB-KW"/>
</dbReference>
<dbReference type="Proteomes" id="UP000308705">
    <property type="component" value="Unassembled WGS sequence"/>
</dbReference>
<dbReference type="GO" id="GO:0046872">
    <property type="term" value="F:metal ion binding"/>
    <property type="evidence" value="ECO:0007669"/>
    <property type="project" value="UniProtKB-KW"/>
</dbReference>
<dbReference type="RefSeq" id="WP_137248997.1">
    <property type="nucleotide sequence ID" value="NZ_SZQA01000022.1"/>
</dbReference>
<evidence type="ECO:0000256" key="5">
    <source>
        <dbReference type="ARBA" id="ARBA00023049"/>
    </source>
</evidence>
<dbReference type="InterPro" id="IPR052173">
    <property type="entry name" value="Beta-lactam_resp_regulator"/>
</dbReference>
<evidence type="ECO:0000313" key="9">
    <source>
        <dbReference type="EMBL" id="TKK86226.1"/>
    </source>
</evidence>
<dbReference type="EMBL" id="SZQA01000022">
    <property type="protein sequence ID" value="TKK86226.1"/>
    <property type="molecule type" value="Genomic_DNA"/>
</dbReference>
<organism evidence="9 10">
    <name type="scientific">Herbidospora galbida</name>
    <dbReference type="NCBI Taxonomy" id="2575442"/>
    <lineage>
        <taxon>Bacteria</taxon>
        <taxon>Bacillati</taxon>
        <taxon>Actinomycetota</taxon>
        <taxon>Actinomycetes</taxon>
        <taxon>Streptosporangiales</taxon>
        <taxon>Streptosporangiaceae</taxon>
        <taxon>Herbidospora</taxon>
    </lineage>
</organism>
<dbReference type="AlphaFoldDB" id="A0A4U3MER6"/>
<comment type="caution">
    <text evidence="9">The sequence shown here is derived from an EMBL/GenBank/DDBJ whole genome shotgun (WGS) entry which is preliminary data.</text>
</comment>
<name>A0A4U3MER6_9ACTN</name>
<feature type="transmembrane region" description="Helical" evidence="7">
    <location>
        <begin position="94"/>
        <end position="115"/>
    </location>
</feature>
<keyword evidence="7" id="KW-0812">Transmembrane</keyword>
<evidence type="ECO:0000256" key="4">
    <source>
        <dbReference type="ARBA" id="ARBA00022833"/>
    </source>
</evidence>
<keyword evidence="10" id="KW-1185">Reference proteome</keyword>
<comment type="cofactor">
    <cofactor evidence="6">
        <name>Zn(2+)</name>
        <dbReference type="ChEBI" id="CHEBI:29105"/>
    </cofactor>
    <text evidence="6">Binds 1 zinc ion per subunit.</text>
</comment>
<evidence type="ECO:0000256" key="1">
    <source>
        <dbReference type="ARBA" id="ARBA00022670"/>
    </source>
</evidence>
<keyword evidence="1 6" id="KW-0645">Protease</keyword>
<keyword evidence="2" id="KW-0479">Metal-binding</keyword>
<keyword evidence="4 6" id="KW-0862">Zinc</keyword>
<evidence type="ECO:0000256" key="2">
    <source>
        <dbReference type="ARBA" id="ARBA00022723"/>
    </source>
</evidence>
<reference evidence="9 10" key="1">
    <citation type="submission" date="2019-04" db="EMBL/GenBank/DDBJ databases">
        <title>Herbidospora sp. NEAU-GS14.nov., a novel actinomycete isolated from soil.</title>
        <authorList>
            <person name="Han L."/>
        </authorList>
    </citation>
    <scope>NUCLEOTIDE SEQUENCE [LARGE SCALE GENOMIC DNA]</scope>
    <source>
        <strain evidence="9 10">NEAU-GS14</strain>
    </source>
</reference>
<comment type="similarity">
    <text evidence="6">Belongs to the peptidase M48 family.</text>
</comment>